<dbReference type="Gene3D" id="3.40.50.300">
    <property type="entry name" value="P-loop containing nucleotide triphosphate hydrolases"/>
    <property type="match status" value="1"/>
</dbReference>
<dbReference type="SUPFAM" id="SSF52540">
    <property type="entry name" value="P-loop containing nucleoside triphosphate hydrolases"/>
    <property type="match status" value="1"/>
</dbReference>
<keyword evidence="5" id="KW-0963">Cytoplasm</keyword>
<evidence type="ECO:0000256" key="3">
    <source>
        <dbReference type="ARBA" id="ARBA00022801"/>
    </source>
</evidence>
<evidence type="ECO:0000313" key="7">
    <source>
        <dbReference type="Proteomes" id="UP000243127"/>
    </source>
</evidence>
<dbReference type="EMBL" id="CP000882">
    <property type="protein sequence ID" value="ABW98120.1"/>
    <property type="molecule type" value="Genomic_DNA"/>
</dbReference>
<comment type="function">
    <text evidence="5">Small GTPase required for proper nuclear import of RNA polymerase II (RNAPII). May act at an RNAP assembly step prior to nuclear import.</text>
</comment>
<dbReference type="GO" id="GO:0003924">
    <property type="term" value="F:GTPase activity"/>
    <property type="evidence" value="ECO:0007669"/>
    <property type="project" value="InterPro"/>
</dbReference>
<dbReference type="GO" id="GO:0005525">
    <property type="term" value="F:GTP binding"/>
    <property type="evidence" value="ECO:0007669"/>
    <property type="project" value="UniProtKB-KW"/>
</dbReference>
<name>A9BKW5_HEMAN</name>
<evidence type="ECO:0000256" key="1">
    <source>
        <dbReference type="ARBA" id="ARBA00005290"/>
    </source>
</evidence>
<dbReference type="GO" id="GO:0005634">
    <property type="term" value="C:nucleus"/>
    <property type="evidence" value="ECO:0007669"/>
    <property type="project" value="UniProtKB-SubCell"/>
</dbReference>
<comment type="similarity">
    <text evidence="1 5">Belongs to the GPN-loop GTPase family.</text>
</comment>
<keyword evidence="6" id="KW-0542">Nucleomorph</keyword>
<dbReference type="EC" id="3.6.5.-" evidence="5"/>
<dbReference type="Proteomes" id="UP000243127">
    <property type="component" value="Nucleomorph 2"/>
</dbReference>
<dbReference type="CDD" id="cd17870">
    <property type="entry name" value="GPN1"/>
    <property type="match status" value="1"/>
</dbReference>
<dbReference type="AlphaFoldDB" id="A9BKW5"/>
<accession>A9BKW5</accession>
<dbReference type="GO" id="GO:0005737">
    <property type="term" value="C:cytoplasm"/>
    <property type="evidence" value="ECO:0007669"/>
    <property type="project" value="UniProtKB-SubCell"/>
</dbReference>
<evidence type="ECO:0000313" key="6">
    <source>
        <dbReference type="EMBL" id="ABW98120.1"/>
    </source>
</evidence>
<dbReference type="InterPro" id="IPR027417">
    <property type="entry name" value="P-loop_NTPase"/>
</dbReference>
<dbReference type="InterPro" id="IPR004130">
    <property type="entry name" value="Gpn"/>
</dbReference>
<geneLocation type="nucleomorph" evidence="6"/>
<sequence>MSLQKSTVLKSSRKPLVLFFVGMAGSGKTTLVHRISLDLSYLKKTHYILNLDPASRNIPYFANIDIRDTINFKKVMKDYYLGPNGAILTSLNLFSTRFNQVQNIIQSKNYFLDFILIDTPGQIEIFTWSASGSIITESFSRKFPVVLFYIIDIARTINPLTFVSNILYSCSILYKTRLPILLILNKADITSVDFLKEWLNNNDAFDNSLSNEKFFAGSFARSLAFSIDIFHKKIPFLTISALSGIGSLNLIKFLKKICVEFFLYFQEELEISLFRYIKNLNTKINSQKKNENKKINKKFLYKNSGDYLEKCESENFFKIFEHIALLQLENDKVYSLNLK</sequence>
<proteinExistence type="inferred from homology"/>
<dbReference type="PANTHER" id="PTHR21231:SF8">
    <property type="entry name" value="GPN-LOOP GTPASE 1"/>
    <property type="match status" value="1"/>
</dbReference>
<dbReference type="GeneID" id="5739397"/>
<dbReference type="InterPro" id="IPR030230">
    <property type="entry name" value="Gpn1/Npa3/XAB1"/>
</dbReference>
<evidence type="ECO:0000256" key="4">
    <source>
        <dbReference type="ARBA" id="ARBA00023134"/>
    </source>
</evidence>
<comment type="subcellular location">
    <subcellularLocation>
        <location evidence="5">Cytoplasm</location>
    </subcellularLocation>
    <subcellularLocation>
        <location evidence="5">Nucleus</location>
    </subcellularLocation>
</comment>
<keyword evidence="3 5" id="KW-0378">Hydrolase</keyword>
<reference evidence="6 7" key="1">
    <citation type="journal article" date="2007" name="Proc. Natl. Acad. Sci. U.S.A.">
        <title>Nucleomorph genome of Hemiselmis andersenii reveals complete intron loss and compaction as a driver of protein structure and function.</title>
        <authorList>
            <person name="Lane C.E."/>
            <person name="van den Heuvel K."/>
            <person name="Kozera C."/>
            <person name="Curtis B.A."/>
            <person name="Parsons B.J."/>
            <person name="Bowman S."/>
            <person name="Archibald J.M."/>
        </authorList>
    </citation>
    <scope>NUCLEOTIDE SEQUENCE [LARGE SCALE GENOMIC DNA]</scope>
    <source>
        <strain evidence="6 7">CCMP644</strain>
    </source>
</reference>
<comment type="subunit">
    <text evidence="5">Binds to RNA polymerase II.</text>
</comment>
<dbReference type="Pfam" id="PF03029">
    <property type="entry name" value="ATP_bind_1"/>
    <property type="match status" value="1"/>
</dbReference>
<keyword evidence="2 5" id="KW-0547">Nucleotide-binding</keyword>
<evidence type="ECO:0000256" key="5">
    <source>
        <dbReference type="RuleBase" id="RU365059"/>
    </source>
</evidence>
<gene>
    <name evidence="6" type="ORF">HAN_2g300</name>
</gene>
<dbReference type="PANTHER" id="PTHR21231">
    <property type="entry name" value="XPA-BINDING PROTEIN 1-RELATED"/>
    <property type="match status" value="1"/>
</dbReference>
<keyword evidence="4 5" id="KW-0342">GTP-binding</keyword>
<organism evidence="6 7">
    <name type="scientific">Hemiselmis andersenii</name>
    <name type="common">Cryptophyte alga</name>
    <dbReference type="NCBI Taxonomy" id="464988"/>
    <lineage>
        <taxon>Eukaryota</taxon>
        <taxon>Cryptophyceae</taxon>
        <taxon>Cryptomonadales</taxon>
        <taxon>Hemiselmidaceae</taxon>
        <taxon>Hemiselmis</taxon>
    </lineage>
</organism>
<protein>
    <recommendedName>
        <fullName evidence="5">GPN-loop GTPase</fullName>
        <ecNumber evidence="5">3.6.5.-</ecNumber>
    </recommendedName>
</protein>
<dbReference type="RefSeq" id="XP_001712445.1">
    <property type="nucleotide sequence ID" value="XM_001712393.1"/>
</dbReference>
<evidence type="ECO:0000256" key="2">
    <source>
        <dbReference type="ARBA" id="ARBA00022741"/>
    </source>
</evidence>